<accession>A0A2S6GPU3</accession>
<dbReference type="GO" id="GO:0004180">
    <property type="term" value="F:carboxypeptidase activity"/>
    <property type="evidence" value="ECO:0007669"/>
    <property type="project" value="UniProtKB-KW"/>
</dbReference>
<dbReference type="AlphaFoldDB" id="A0A2S6GPU3"/>
<evidence type="ECO:0000256" key="2">
    <source>
        <dbReference type="SAM" id="Phobius"/>
    </source>
</evidence>
<dbReference type="SUPFAM" id="SSF49478">
    <property type="entry name" value="Cna protein B-type domain"/>
    <property type="match status" value="1"/>
</dbReference>
<sequence>MPPTTSGAPAEDLPDLRVSTEFGQPSYDIRDVAYLRLSVVNVGTAVARDITITTSGPVAPTWESAPTPWTIGPGATAERVGEIPLWALPSPGPLTVEVTVRASTPDATPSDNAAGATTTVTQELLYYQGYVFGDRNASEYRDPGEELAGASVTVTGGVPRGTYNARTGADGRFVFRDIPAGDYTIEVSQGTWRFDRYSGMLGRGGEIPTELRGYRPASEVLFASMRFDHADNHAATRVPLTVRLTNRANADLLVRAWCGLASGWGSEWGALNPNTPGAYLPANSTRDFPALVVIPWSAPVGSDFVVDCEFSIGRGEAQIVRASAATRTLSGKANLSGWVLRADEESSSLCLANSALCEPQPSGTRVPGVTLYLVDTAGRVVARAAPSNPYGGFYFDPVDPGTYTIGVVGPWRIVRTASGSPLELSVGDQTTAVWVEPGPVQPDPDQAPAPATPPVVPPRSTHVAHPLPDTRRGGPGDLARTGVDVVWSSVAGLLTVLLGVFLVRRGRRPAR</sequence>
<feature type="compositionally biased region" description="Pro residues" evidence="1">
    <location>
        <begin position="439"/>
        <end position="457"/>
    </location>
</feature>
<keyword evidence="3" id="KW-0378">Hydrolase</keyword>
<keyword evidence="2" id="KW-1133">Transmembrane helix</keyword>
<name>A0A2S6GPU3_9PSEU</name>
<feature type="region of interest" description="Disordered" evidence="1">
    <location>
        <begin position="436"/>
        <end position="476"/>
    </location>
</feature>
<dbReference type="Proteomes" id="UP000239203">
    <property type="component" value="Unassembled WGS sequence"/>
</dbReference>
<feature type="transmembrane region" description="Helical" evidence="2">
    <location>
        <begin position="485"/>
        <end position="503"/>
    </location>
</feature>
<keyword evidence="4" id="KW-1185">Reference proteome</keyword>
<evidence type="ECO:0000256" key="1">
    <source>
        <dbReference type="SAM" id="MobiDB-lite"/>
    </source>
</evidence>
<gene>
    <name evidence="3" type="ORF">CLV40_108243</name>
</gene>
<dbReference type="EMBL" id="PTIX01000008">
    <property type="protein sequence ID" value="PPK67244.1"/>
    <property type="molecule type" value="Genomic_DNA"/>
</dbReference>
<reference evidence="3 4" key="1">
    <citation type="submission" date="2018-02" db="EMBL/GenBank/DDBJ databases">
        <title>Genomic Encyclopedia of Archaeal and Bacterial Type Strains, Phase II (KMG-II): from individual species to whole genera.</title>
        <authorList>
            <person name="Goeker M."/>
        </authorList>
    </citation>
    <scope>NUCLEOTIDE SEQUENCE [LARGE SCALE GENOMIC DNA]</scope>
    <source>
        <strain evidence="3 4">YU 961-1</strain>
    </source>
</reference>
<proteinExistence type="predicted"/>
<dbReference type="Gene3D" id="2.60.40.10">
    <property type="entry name" value="Immunoglobulins"/>
    <property type="match status" value="1"/>
</dbReference>
<keyword evidence="3" id="KW-0645">Protease</keyword>
<dbReference type="SUPFAM" id="SSF117074">
    <property type="entry name" value="Hypothetical protein PA1324"/>
    <property type="match status" value="1"/>
</dbReference>
<dbReference type="InterPro" id="IPR013783">
    <property type="entry name" value="Ig-like_fold"/>
</dbReference>
<keyword evidence="2" id="KW-0472">Membrane</keyword>
<dbReference type="GO" id="GO:0005975">
    <property type="term" value="P:carbohydrate metabolic process"/>
    <property type="evidence" value="ECO:0007669"/>
    <property type="project" value="UniProtKB-ARBA"/>
</dbReference>
<organism evidence="3 4">
    <name type="scientific">Actinokineospora auranticolor</name>
    <dbReference type="NCBI Taxonomy" id="155976"/>
    <lineage>
        <taxon>Bacteria</taxon>
        <taxon>Bacillati</taxon>
        <taxon>Actinomycetota</taxon>
        <taxon>Actinomycetes</taxon>
        <taxon>Pseudonocardiales</taxon>
        <taxon>Pseudonocardiaceae</taxon>
        <taxon>Actinokineospora</taxon>
    </lineage>
</organism>
<evidence type="ECO:0000313" key="3">
    <source>
        <dbReference type="EMBL" id="PPK67244.1"/>
    </source>
</evidence>
<keyword evidence="2" id="KW-0812">Transmembrane</keyword>
<keyword evidence="3" id="KW-0121">Carboxypeptidase</keyword>
<evidence type="ECO:0000313" key="4">
    <source>
        <dbReference type="Proteomes" id="UP000239203"/>
    </source>
</evidence>
<comment type="caution">
    <text evidence="3">The sequence shown here is derived from an EMBL/GenBank/DDBJ whole genome shotgun (WGS) entry which is preliminary data.</text>
</comment>
<dbReference type="Pfam" id="PF13620">
    <property type="entry name" value="CarboxypepD_reg"/>
    <property type="match status" value="1"/>
</dbReference>
<protein>
    <submittedName>
        <fullName evidence="3">Carboxypeptidase family protein</fullName>
    </submittedName>
</protein>